<accession>A0A2L1UT29</accession>
<evidence type="ECO:0000256" key="1">
    <source>
        <dbReference type="ARBA" id="ARBA00022475"/>
    </source>
</evidence>
<keyword evidence="3 5" id="KW-1133">Transmembrane helix</keyword>
<keyword evidence="1 5" id="KW-1003">Cell membrane</keyword>
<dbReference type="Gene3D" id="1.20.1300.10">
    <property type="entry name" value="Fumarate reductase/succinate dehydrogenase, transmembrane subunit"/>
    <property type="match status" value="1"/>
</dbReference>
<dbReference type="Proteomes" id="UP000239197">
    <property type="component" value="Chromosome"/>
</dbReference>
<dbReference type="EMBL" id="CP019062">
    <property type="protein sequence ID" value="AVF36099.1"/>
    <property type="molecule type" value="Genomic_DNA"/>
</dbReference>
<evidence type="ECO:0000313" key="6">
    <source>
        <dbReference type="EMBL" id="AVF36099.1"/>
    </source>
</evidence>
<comment type="subunit">
    <text evidence="5">Part of an enzyme complex containing four subunits: a flavoprotein (FrdA), an iron-sulfur protein (FrdB), and two hydrophobic anchor proteins (FrdC and FrdD).</text>
</comment>
<evidence type="ECO:0000256" key="3">
    <source>
        <dbReference type="ARBA" id="ARBA00022989"/>
    </source>
</evidence>
<comment type="function">
    <text evidence="5">Two distinct, membrane-bound, FAD-containing enzymes are responsible for the catalysis of fumarate and succinate interconversion; fumarate reductase is used in anaerobic growth, and succinate dehydrogenase is used in aerobic growth. Anchors the catalytic components of the fumarate reductase complex to the cell inner membrane, binds quinones.</text>
</comment>
<evidence type="ECO:0000256" key="2">
    <source>
        <dbReference type="ARBA" id="ARBA00022692"/>
    </source>
</evidence>
<reference evidence="7" key="1">
    <citation type="submission" date="2017-01" db="EMBL/GenBank/DDBJ databases">
        <title>Genome sequence of Rouxiella sp. ERMR1:05.</title>
        <authorList>
            <person name="Kumar R."/>
            <person name="Singh D."/>
            <person name="Kumar S."/>
        </authorList>
    </citation>
    <scope>NUCLEOTIDE SEQUENCE [LARGE SCALE GENOMIC DNA]</scope>
    <source>
        <strain evidence="7">ERMR1:05</strain>
    </source>
</reference>
<dbReference type="OrthoDB" id="8909678at2"/>
<feature type="transmembrane region" description="Helical" evidence="5">
    <location>
        <begin position="116"/>
        <end position="137"/>
    </location>
</feature>
<dbReference type="InterPro" id="IPR034804">
    <property type="entry name" value="SQR/QFR_C/D"/>
</dbReference>
<dbReference type="RefSeq" id="WP_104923548.1">
    <property type="nucleotide sequence ID" value="NZ_CP019062.1"/>
</dbReference>
<evidence type="ECO:0000313" key="7">
    <source>
        <dbReference type="Proteomes" id="UP000239197"/>
    </source>
</evidence>
<dbReference type="GO" id="GO:0045283">
    <property type="term" value="C:fumarate reductase complex"/>
    <property type="evidence" value="ECO:0007669"/>
    <property type="project" value="UniProtKB-UniRule"/>
</dbReference>
<dbReference type="PIRSF" id="PIRSF000180">
    <property type="entry name" value="FrdC"/>
    <property type="match status" value="1"/>
</dbReference>
<dbReference type="GO" id="GO:0005886">
    <property type="term" value="C:plasma membrane"/>
    <property type="evidence" value="ECO:0007669"/>
    <property type="project" value="UniProtKB-SubCell"/>
</dbReference>
<dbReference type="NCBIfam" id="NF003445">
    <property type="entry name" value="PRK04987.1"/>
    <property type="match status" value="1"/>
</dbReference>
<dbReference type="HAMAP" id="MF_00708">
    <property type="entry name" value="Fumarate_red_C"/>
    <property type="match status" value="1"/>
</dbReference>
<keyword evidence="7" id="KW-1185">Reference proteome</keyword>
<protein>
    <recommendedName>
        <fullName evidence="5">Fumarate reductase subunit C</fullName>
    </recommendedName>
    <alternativeName>
        <fullName evidence="5">Fumarate reductase 15 kDa hydrophobic protein</fullName>
    </alternativeName>
    <alternativeName>
        <fullName evidence="5">Quinol-fumarate reductase subunit C</fullName>
        <shortName evidence="5">QFR subunit C</shortName>
    </alternativeName>
</protein>
<gene>
    <name evidence="5" type="primary">frdC</name>
    <name evidence="6" type="ORF">BV494_14690</name>
</gene>
<organism evidence="6 7">
    <name type="scientific">Rahnella sikkimica</name>
    <dbReference type="NCBI Taxonomy" id="1805933"/>
    <lineage>
        <taxon>Bacteria</taxon>
        <taxon>Pseudomonadati</taxon>
        <taxon>Pseudomonadota</taxon>
        <taxon>Gammaproteobacteria</taxon>
        <taxon>Enterobacterales</taxon>
        <taxon>Yersiniaceae</taxon>
        <taxon>Rahnella</taxon>
    </lineage>
</organism>
<dbReference type="KEGG" id="rox:BV494_14690"/>
<evidence type="ECO:0000256" key="4">
    <source>
        <dbReference type="ARBA" id="ARBA00023136"/>
    </source>
</evidence>
<proteinExistence type="inferred from homology"/>
<feature type="transmembrane region" description="Helical" evidence="5">
    <location>
        <begin position="39"/>
        <end position="57"/>
    </location>
</feature>
<name>A0A2L1UT29_9GAMM</name>
<feature type="transmembrane region" description="Helical" evidence="5">
    <location>
        <begin position="77"/>
        <end position="95"/>
    </location>
</feature>
<dbReference type="CDD" id="cd00546">
    <property type="entry name" value="QFR_TypeD_subunitC"/>
    <property type="match status" value="1"/>
</dbReference>
<comment type="subcellular location">
    <subcellularLocation>
        <location evidence="5">Cell membrane</location>
        <topology evidence="5">Multi-pass membrane protein</topology>
    </subcellularLocation>
</comment>
<evidence type="ECO:0000256" key="5">
    <source>
        <dbReference type="HAMAP-Rule" id="MF_00708"/>
    </source>
</evidence>
<dbReference type="Pfam" id="PF02300">
    <property type="entry name" value="Fumarate_red_C"/>
    <property type="match status" value="1"/>
</dbReference>
<keyword evidence="4 5" id="KW-0472">Membrane</keyword>
<dbReference type="InterPro" id="IPR003510">
    <property type="entry name" value="Fumarate_red_C"/>
</dbReference>
<dbReference type="SUPFAM" id="SSF81343">
    <property type="entry name" value="Fumarate reductase respiratory complex transmembrane subunits"/>
    <property type="match status" value="1"/>
</dbReference>
<dbReference type="GO" id="GO:0000104">
    <property type="term" value="F:succinate dehydrogenase activity"/>
    <property type="evidence" value="ECO:0007669"/>
    <property type="project" value="UniProtKB-UniRule"/>
</dbReference>
<keyword evidence="2 5" id="KW-0812">Transmembrane</keyword>
<sequence>MTTRTQTQGSKRKPYVRKMPASWWQHSPFYRFYMLREGTSVPAVWFSILLLAGIFALRNGPESWAGFVHFLQNPVVMLINLIALLAALLHTKTWFELAPKASIVILKGKKMGPEPVITGFWCVTAVVTLVILAIALFL</sequence>
<dbReference type="AlphaFoldDB" id="A0A2L1UT29"/>
<comment type="similarity">
    <text evidence="5">Belongs to the FrdC family.</text>
</comment>